<name>A0ABR2BBI7_9ROSI</name>
<proteinExistence type="predicted"/>
<dbReference type="EMBL" id="JBBPBM010000142">
    <property type="protein sequence ID" value="KAK8504458.1"/>
    <property type="molecule type" value="Genomic_DNA"/>
</dbReference>
<accession>A0ABR2BBI7</accession>
<evidence type="ECO:0000313" key="1">
    <source>
        <dbReference type="EMBL" id="KAK8504458.1"/>
    </source>
</evidence>
<evidence type="ECO:0000313" key="2">
    <source>
        <dbReference type="Proteomes" id="UP001472677"/>
    </source>
</evidence>
<dbReference type="PANTHER" id="PTHR33264">
    <property type="entry name" value="EXPRESSED PROTEIN"/>
    <property type="match status" value="1"/>
</dbReference>
<gene>
    <name evidence="1" type="ORF">V6N12_030554</name>
</gene>
<dbReference type="PANTHER" id="PTHR33264:SF8">
    <property type="entry name" value="EXPRESSED PROTEIN"/>
    <property type="match status" value="1"/>
</dbReference>
<keyword evidence="2" id="KW-1185">Reference proteome</keyword>
<protein>
    <submittedName>
        <fullName evidence="1">Uncharacterized protein</fullName>
    </submittedName>
</protein>
<comment type="caution">
    <text evidence="1">The sequence shown here is derived from an EMBL/GenBank/DDBJ whole genome shotgun (WGS) entry which is preliminary data.</text>
</comment>
<reference evidence="1 2" key="1">
    <citation type="journal article" date="2024" name="G3 (Bethesda)">
        <title>Genome assembly of Hibiscus sabdariffa L. provides insights into metabolisms of medicinal natural products.</title>
        <authorList>
            <person name="Kim T."/>
        </authorList>
    </citation>
    <scope>NUCLEOTIDE SEQUENCE [LARGE SCALE GENOMIC DNA]</scope>
    <source>
        <strain evidence="1">TK-2024</strain>
        <tissue evidence="1">Old leaves</tissue>
    </source>
</reference>
<dbReference type="Proteomes" id="UP001472677">
    <property type="component" value="Unassembled WGS sequence"/>
</dbReference>
<sequence>MDPTSAPRRRSFLPTRCFASSGVGNDVGRSRRRTSRDSASFGELCGGATAECTAICCCFPLAVTNFVVLAIYKIPAGLCRRAFQRMRQRKLQLQEEGLVQQCSNQRGQGGWENSCFPIHGGESEEEFFPAVEGCEETEEAEEELEKSMWQKFYGAGFWRSPSQKEGDSTKSN</sequence>
<organism evidence="1 2">
    <name type="scientific">Hibiscus sabdariffa</name>
    <name type="common">roselle</name>
    <dbReference type="NCBI Taxonomy" id="183260"/>
    <lineage>
        <taxon>Eukaryota</taxon>
        <taxon>Viridiplantae</taxon>
        <taxon>Streptophyta</taxon>
        <taxon>Embryophyta</taxon>
        <taxon>Tracheophyta</taxon>
        <taxon>Spermatophyta</taxon>
        <taxon>Magnoliopsida</taxon>
        <taxon>eudicotyledons</taxon>
        <taxon>Gunneridae</taxon>
        <taxon>Pentapetalae</taxon>
        <taxon>rosids</taxon>
        <taxon>malvids</taxon>
        <taxon>Malvales</taxon>
        <taxon>Malvaceae</taxon>
        <taxon>Malvoideae</taxon>
        <taxon>Hibiscus</taxon>
    </lineage>
</organism>